<accession>A0ACC0J8S0</accession>
<organism evidence="1 2">
    <name type="scientific">Choristoneura fumiferana</name>
    <name type="common">Spruce budworm moth</name>
    <name type="synonym">Archips fumiferana</name>
    <dbReference type="NCBI Taxonomy" id="7141"/>
    <lineage>
        <taxon>Eukaryota</taxon>
        <taxon>Metazoa</taxon>
        <taxon>Ecdysozoa</taxon>
        <taxon>Arthropoda</taxon>
        <taxon>Hexapoda</taxon>
        <taxon>Insecta</taxon>
        <taxon>Pterygota</taxon>
        <taxon>Neoptera</taxon>
        <taxon>Endopterygota</taxon>
        <taxon>Lepidoptera</taxon>
        <taxon>Glossata</taxon>
        <taxon>Ditrysia</taxon>
        <taxon>Tortricoidea</taxon>
        <taxon>Tortricidae</taxon>
        <taxon>Tortricinae</taxon>
        <taxon>Choristoneura</taxon>
    </lineage>
</organism>
<name>A0ACC0J8S0_CHOFU</name>
<dbReference type="Proteomes" id="UP001064048">
    <property type="component" value="Chromosome 14"/>
</dbReference>
<protein>
    <submittedName>
        <fullName evidence="1">Uncharacterized protein</fullName>
    </submittedName>
</protein>
<reference evidence="1 2" key="1">
    <citation type="journal article" date="2022" name="Genome Biol. Evol.">
        <title>The Spruce Budworm Genome: Reconstructing the Evolutionary History of Antifreeze Proteins.</title>
        <authorList>
            <person name="Beliveau C."/>
            <person name="Gagne P."/>
            <person name="Picq S."/>
            <person name="Vernygora O."/>
            <person name="Keeling C.I."/>
            <person name="Pinkney K."/>
            <person name="Doucet D."/>
            <person name="Wen F."/>
            <person name="Johnston J.S."/>
            <person name="Maaroufi H."/>
            <person name="Boyle B."/>
            <person name="Laroche J."/>
            <person name="Dewar K."/>
            <person name="Juretic N."/>
            <person name="Blackburn G."/>
            <person name="Nisole A."/>
            <person name="Brunet B."/>
            <person name="Brandao M."/>
            <person name="Lumley L."/>
            <person name="Duan J."/>
            <person name="Quan G."/>
            <person name="Lucarotti C.J."/>
            <person name="Roe A.D."/>
            <person name="Sperling F.A.H."/>
            <person name="Levesque R.C."/>
            <person name="Cusson M."/>
        </authorList>
    </citation>
    <scope>NUCLEOTIDE SEQUENCE [LARGE SCALE GENOMIC DNA]</scope>
    <source>
        <strain evidence="1">Glfc:IPQL:Cfum</strain>
    </source>
</reference>
<proteinExistence type="predicted"/>
<evidence type="ECO:0000313" key="2">
    <source>
        <dbReference type="Proteomes" id="UP001064048"/>
    </source>
</evidence>
<keyword evidence="2" id="KW-1185">Reference proteome</keyword>
<evidence type="ECO:0000313" key="1">
    <source>
        <dbReference type="EMBL" id="KAI8420481.1"/>
    </source>
</evidence>
<sequence>MNENDMWMLGGFGAFTILSIVYCIMYWCKLYFKKEEEPPTVNILATYDARLPEPERVRFHPGFEMPPPTYEEANASLLLGYVIEILKKYLEKILAKNSAAIRVEMEDEMGTELRTEVEKEVETEVEIEMGKKWGQKWIGTKNCGEFCVHVLLTCIAYLNTIPQSEMFSQDVLDGSKRPLNVTVSSTCGDNEPVMFRTGTLIVSVSRPIPKSVRQPLGPPSLSGSAVDQSERVHLIRAHKCITSQNICTRTYTKANERSYAENGSNINEVEERLEVSRVVEAKVMVGDYGALGAVTPHCHQQVPTGSPHPLLHACAVALQSPIRGKMKLYTLQIIIQVVGGHHIEQSDVFKAEPPEFRILAPEFVCPKDAEATLVKPDSIIITVRTKAGAKLRMTWTVRWSPLPAPAQRSTLLLWRATRALEKKLNGPQPEPFVYAIKNDELLPGVNYIFNVTASTAEGEHTLKSFHINNVQGDHNLERIEGHADLLSVVLVGGQETYADVEFAMEALVTTCYPTQDYYFDWTIQSTETDDKVDTALTSSRLEIPANSLRAGLTYLVTCQVIRESNGDYITQTDLAVRVLRRRFEVYLNVEHLTVPINAAFTLECLVVNHDYFGDHLTYEWQCTSDNKSCDLFQNATTNRLVFENGLPEEGKYEVALTVSVQEHSAAASAVIITVQHTLPVIQISPLPRVLNEGTKTVLVANVSNVTPLCSLTWYFAGEEFLQSQNQVVNDSCDDCQHGEPLTETLTIYSLEENFLDELTDFSNETEWRQVTAEMPAAQGRARFVAECACRFMFACDTSQGTVYAEMLFELNRIPKANDVMVATERRSDVIFGKEIFYGPESDIVTKLRSPSCGDDPGRTARMIVFEIKMK</sequence>
<comment type="caution">
    <text evidence="1">The sequence shown here is derived from an EMBL/GenBank/DDBJ whole genome shotgun (WGS) entry which is preliminary data.</text>
</comment>
<dbReference type="EMBL" id="CM046114">
    <property type="protein sequence ID" value="KAI8420481.1"/>
    <property type="molecule type" value="Genomic_DNA"/>
</dbReference>
<gene>
    <name evidence="1" type="ORF">MSG28_008968</name>
</gene>